<organism evidence="5 6">
    <name type="scientific">Mycena albidolilacea</name>
    <dbReference type="NCBI Taxonomy" id="1033008"/>
    <lineage>
        <taxon>Eukaryota</taxon>
        <taxon>Fungi</taxon>
        <taxon>Dikarya</taxon>
        <taxon>Basidiomycota</taxon>
        <taxon>Agaricomycotina</taxon>
        <taxon>Agaricomycetes</taxon>
        <taxon>Agaricomycetidae</taxon>
        <taxon>Agaricales</taxon>
        <taxon>Marasmiineae</taxon>
        <taxon>Mycenaceae</taxon>
        <taxon>Mycena</taxon>
    </lineage>
</organism>
<dbReference type="PANTHER" id="PTHR42879:SF2">
    <property type="entry name" value="3-OXOACYL-[ACYL-CARRIER-PROTEIN] REDUCTASE FABG"/>
    <property type="match status" value="1"/>
</dbReference>
<evidence type="ECO:0000256" key="2">
    <source>
        <dbReference type="ARBA" id="ARBA00012948"/>
    </source>
</evidence>
<dbReference type="PRINTS" id="PR00080">
    <property type="entry name" value="SDRFAMILY"/>
</dbReference>
<dbReference type="FunFam" id="3.40.50.720:FF:000084">
    <property type="entry name" value="Short-chain dehydrogenase reductase"/>
    <property type="match status" value="1"/>
</dbReference>
<gene>
    <name evidence="5" type="ORF">DFH08DRAFT_435402</name>
</gene>
<sequence>MASKNTAIVTGAAGGIGKEIALRLADDGFNVVVNDISAKSEDLGRLVEEITAKGTASSYHIADVSLEDDVRGMVETAVNQYGRLDVMVANAGVAGYIPLFEMTTDQWDRIMNINARGVFLCYKYAGLQMIKQGHGGRIIGASSILGKKGSPFNYAYTASKFAVRGLTQAAALEFGPHEITVNAIAPGAIDTEMLADIMPAGTPRGVLIDAVKRESPLNVVGTPTDIANLISFIASKESQFITGQTISINGGTYFD</sequence>
<reference evidence="5" key="1">
    <citation type="submission" date="2023-03" db="EMBL/GenBank/DDBJ databases">
        <title>Massive genome expansion in bonnet fungi (Mycena s.s.) driven by repeated elements and novel gene families across ecological guilds.</title>
        <authorList>
            <consortium name="Lawrence Berkeley National Laboratory"/>
            <person name="Harder C.B."/>
            <person name="Miyauchi S."/>
            <person name="Viragh M."/>
            <person name="Kuo A."/>
            <person name="Thoen E."/>
            <person name="Andreopoulos B."/>
            <person name="Lu D."/>
            <person name="Skrede I."/>
            <person name="Drula E."/>
            <person name="Henrissat B."/>
            <person name="Morin E."/>
            <person name="Kohler A."/>
            <person name="Barry K."/>
            <person name="LaButti K."/>
            <person name="Morin E."/>
            <person name="Salamov A."/>
            <person name="Lipzen A."/>
            <person name="Mereny Z."/>
            <person name="Hegedus B."/>
            <person name="Baldrian P."/>
            <person name="Stursova M."/>
            <person name="Weitz H."/>
            <person name="Taylor A."/>
            <person name="Grigoriev I.V."/>
            <person name="Nagy L.G."/>
            <person name="Martin F."/>
            <person name="Kauserud H."/>
        </authorList>
    </citation>
    <scope>NUCLEOTIDE SEQUENCE</scope>
    <source>
        <strain evidence="5">CBHHK002</strain>
    </source>
</reference>
<evidence type="ECO:0000313" key="6">
    <source>
        <dbReference type="Proteomes" id="UP001218218"/>
    </source>
</evidence>
<dbReference type="PANTHER" id="PTHR42879">
    <property type="entry name" value="3-OXOACYL-(ACYL-CARRIER-PROTEIN) REDUCTASE"/>
    <property type="match status" value="1"/>
</dbReference>
<dbReference type="Gene3D" id="3.40.50.720">
    <property type="entry name" value="NAD(P)-binding Rossmann-like Domain"/>
    <property type="match status" value="1"/>
</dbReference>
<keyword evidence="3" id="KW-0521">NADP</keyword>
<accession>A0AAD6ZA95</accession>
<comment type="caution">
    <text evidence="5">The sequence shown here is derived from an EMBL/GenBank/DDBJ whole genome shotgun (WGS) entry which is preliminary data.</text>
</comment>
<dbReference type="AlphaFoldDB" id="A0AAD6ZA95"/>
<dbReference type="GO" id="GO:0004316">
    <property type="term" value="F:3-oxoacyl-[acyl-carrier-protein] reductase (NADPH) activity"/>
    <property type="evidence" value="ECO:0007669"/>
    <property type="project" value="UniProtKB-EC"/>
</dbReference>
<dbReference type="EC" id="1.1.1.100" evidence="2"/>
<evidence type="ECO:0000313" key="5">
    <source>
        <dbReference type="EMBL" id="KAJ7312958.1"/>
    </source>
</evidence>
<dbReference type="InterPro" id="IPR002347">
    <property type="entry name" value="SDR_fam"/>
</dbReference>
<dbReference type="InterPro" id="IPR036291">
    <property type="entry name" value="NAD(P)-bd_dom_sf"/>
</dbReference>
<protein>
    <recommendedName>
        <fullName evidence="2">3-oxoacyl-[acyl-carrier-protein] reductase</fullName>
        <ecNumber evidence="2">1.1.1.100</ecNumber>
    </recommendedName>
</protein>
<comment type="catalytic activity">
    <reaction evidence="4">
        <text>a (3R)-hydroxyacyl-[ACP] + NADP(+) = a 3-oxoacyl-[ACP] + NADPH + H(+)</text>
        <dbReference type="Rhea" id="RHEA:17397"/>
        <dbReference type="Rhea" id="RHEA-COMP:9916"/>
        <dbReference type="Rhea" id="RHEA-COMP:9945"/>
        <dbReference type="ChEBI" id="CHEBI:15378"/>
        <dbReference type="ChEBI" id="CHEBI:57783"/>
        <dbReference type="ChEBI" id="CHEBI:58349"/>
        <dbReference type="ChEBI" id="CHEBI:78776"/>
        <dbReference type="ChEBI" id="CHEBI:78827"/>
        <dbReference type="EC" id="1.1.1.100"/>
    </reaction>
</comment>
<evidence type="ECO:0000256" key="1">
    <source>
        <dbReference type="ARBA" id="ARBA00006484"/>
    </source>
</evidence>
<proteinExistence type="inferred from homology"/>
<dbReference type="EMBL" id="JARIHO010000069">
    <property type="protein sequence ID" value="KAJ7312958.1"/>
    <property type="molecule type" value="Genomic_DNA"/>
</dbReference>
<name>A0AAD6ZA95_9AGAR</name>
<dbReference type="SUPFAM" id="SSF51735">
    <property type="entry name" value="NAD(P)-binding Rossmann-fold domains"/>
    <property type="match status" value="1"/>
</dbReference>
<dbReference type="Proteomes" id="UP001218218">
    <property type="component" value="Unassembled WGS sequence"/>
</dbReference>
<dbReference type="PRINTS" id="PR00081">
    <property type="entry name" value="GDHRDH"/>
</dbReference>
<evidence type="ECO:0000256" key="4">
    <source>
        <dbReference type="ARBA" id="ARBA00048508"/>
    </source>
</evidence>
<dbReference type="InterPro" id="IPR050259">
    <property type="entry name" value="SDR"/>
</dbReference>
<evidence type="ECO:0000256" key="3">
    <source>
        <dbReference type="ARBA" id="ARBA00022857"/>
    </source>
</evidence>
<dbReference type="GO" id="GO:0032787">
    <property type="term" value="P:monocarboxylic acid metabolic process"/>
    <property type="evidence" value="ECO:0007669"/>
    <property type="project" value="UniProtKB-ARBA"/>
</dbReference>
<dbReference type="PROSITE" id="PS00061">
    <property type="entry name" value="ADH_SHORT"/>
    <property type="match status" value="1"/>
</dbReference>
<dbReference type="InterPro" id="IPR020904">
    <property type="entry name" value="Sc_DH/Rdtase_CS"/>
</dbReference>
<keyword evidence="6" id="KW-1185">Reference proteome</keyword>
<dbReference type="Pfam" id="PF13561">
    <property type="entry name" value="adh_short_C2"/>
    <property type="match status" value="1"/>
</dbReference>
<comment type="similarity">
    <text evidence="1">Belongs to the short-chain dehydrogenases/reductases (SDR) family.</text>
</comment>